<dbReference type="Proteomes" id="UP001524570">
    <property type="component" value="Unassembled WGS sequence"/>
</dbReference>
<organism evidence="2 3">
    <name type="scientific">Methylomonas rosea</name>
    <dbReference type="NCBI Taxonomy" id="2952227"/>
    <lineage>
        <taxon>Bacteria</taxon>
        <taxon>Pseudomonadati</taxon>
        <taxon>Pseudomonadota</taxon>
        <taxon>Gammaproteobacteria</taxon>
        <taxon>Methylococcales</taxon>
        <taxon>Methylococcaceae</taxon>
        <taxon>Methylomonas</taxon>
    </lineage>
</organism>
<gene>
    <name evidence="2" type="ORF">NP589_11315</name>
</gene>
<protein>
    <recommendedName>
        <fullName evidence="1">HTH araC/xylS-type domain-containing protein</fullName>
    </recommendedName>
</protein>
<sequence>MIKQSRQFDIGFQGRRRFCQTATQSWTLSELCAKAGVSKSVLSEKLIALIGHSPIEYLTLWRLQIAAHWLMAPNMTLERVAERSG</sequence>
<proteinExistence type="predicted"/>
<evidence type="ECO:0000313" key="3">
    <source>
        <dbReference type="Proteomes" id="UP001524570"/>
    </source>
</evidence>
<dbReference type="RefSeq" id="WP_256607079.1">
    <property type="nucleotide sequence ID" value="NZ_JANIBL010000031.1"/>
</dbReference>
<feature type="domain" description="HTH araC/xylS-type" evidence="1">
    <location>
        <begin position="24"/>
        <end position="85"/>
    </location>
</feature>
<evidence type="ECO:0000313" key="2">
    <source>
        <dbReference type="EMBL" id="MCQ8118016.1"/>
    </source>
</evidence>
<accession>A0ABT1TTB0</accession>
<name>A0ABT1TTB0_9GAMM</name>
<comment type="caution">
    <text evidence="2">The sequence shown here is derived from an EMBL/GenBank/DDBJ whole genome shotgun (WGS) entry which is preliminary data.</text>
</comment>
<reference evidence="2 3" key="1">
    <citation type="submission" date="2022-07" db="EMBL/GenBank/DDBJ databases">
        <title>Methylomonas rivi sp. nov., Methylomonas rosea sp. nov., Methylomonas aureus sp. nov. and Methylomonas subterranea sp. nov., four novel methanotrophs isolated from a freshwater creek and the deep terrestrial subsurface.</title>
        <authorList>
            <person name="Abin C."/>
            <person name="Sankaranarayanan K."/>
            <person name="Garner C."/>
            <person name="Sindelar R."/>
            <person name="Kotary K."/>
            <person name="Garner R."/>
            <person name="Barclay S."/>
            <person name="Lawson P."/>
            <person name="Krumholz L."/>
        </authorList>
    </citation>
    <scope>NUCLEOTIDE SEQUENCE [LARGE SCALE GENOMIC DNA]</scope>
    <source>
        <strain evidence="2 3">WSC-7</strain>
    </source>
</reference>
<dbReference type="EMBL" id="JANIBL010000031">
    <property type="protein sequence ID" value="MCQ8118016.1"/>
    <property type="molecule type" value="Genomic_DNA"/>
</dbReference>
<keyword evidence="3" id="KW-1185">Reference proteome</keyword>
<dbReference type="Gene3D" id="1.10.10.60">
    <property type="entry name" value="Homeodomain-like"/>
    <property type="match status" value="1"/>
</dbReference>
<dbReference type="PROSITE" id="PS01124">
    <property type="entry name" value="HTH_ARAC_FAMILY_2"/>
    <property type="match status" value="1"/>
</dbReference>
<dbReference type="Pfam" id="PF12833">
    <property type="entry name" value="HTH_18"/>
    <property type="match status" value="1"/>
</dbReference>
<evidence type="ECO:0000259" key="1">
    <source>
        <dbReference type="PROSITE" id="PS01124"/>
    </source>
</evidence>
<dbReference type="InterPro" id="IPR018060">
    <property type="entry name" value="HTH_AraC"/>
</dbReference>